<feature type="modified residue" description="4-aspartylphosphate" evidence="3">
    <location>
        <position position="52"/>
    </location>
</feature>
<protein>
    <recommendedName>
        <fullName evidence="7">TctD transcriptional regulator</fullName>
    </recommendedName>
</protein>
<dbReference type="Gene3D" id="1.10.10.10">
    <property type="entry name" value="Winged helix-like DNA-binding domain superfamily/Winged helix DNA-binding domain"/>
    <property type="match status" value="1"/>
</dbReference>
<dbReference type="InterPro" id="IPR016032">
    <property type="entry name" value="Sig_transdc_resp-reg_C-effctor"/>
</dbReference>
<dbReference type="PROSITE" id="PS00622">
    <property type="entry name" value="HTH_LUXR_1"/>
    <property type="match status" value="1"/>
</dbReference>
<reference evidence="6" key="1">
    <citation type="journal article" date="2016" name="BMC Biol.">
        <title>Parallel evolution of highly conserved plastid genome architecture in red seaweeds and seed plants.</title>
        <authorList>
            <person name="Lee J."/>
            <person name="Cho C.H."/>
            <person name="Park S.I."/>
            <person name="Choi J.W."/>
            <person name="Song H.S."/>
            <person name="West J.A."/>
            <person name="Bhattacharya D."/>
            <person name="Yoon H.S."/>
        </authorList>
    </citation>
    <scope>NUCLEOTIDE SEQUENCE</scope>
</reference>
<organism evidence="6">
    <name type="scientific">Ceramothamnion japonicum</name>
    <name type="common">Red alga</name>
    <name type="synonym">Ceramium japonicum</name>
    <dbReference type="NCBI Taxonomy" id="218448"/>
    <lineage>
        <taxon>Eukaryota</taxon>
        <taxon>Rhodophyta</taxon>
        <taxon>Florideophyceae</taxon>
        <taxon>Rhodymeniophycidae</taxon>
        <taxon>Ceramiales</taxon>
        <taxon>Ceramiaceae</taxon>
        <taxon>Ceramothamnion</taxon>
    </lineage>
</organism>
<feature type="domain" description="Response regulatory" evidence="5">
    <location>
        <begin position="3"/>
        <end position="119"/>
    </location>
</feature>
<sequence>MHKILVLDDDINLRNSISTFLNNEQFSIISLGSVYEVLIFLKKNSIDLIIADIMMPELDGYDLLIILKSYSQYSLIPVILLTAKGITYDKVKGYNLGCNVYITKPFAPHELLSIVNNLVNINNPILQNNLSYNQEFSKKRLNISLPKFTNREISILNLVVKGYTNKEIANSLQLSIRNVEKYVGRLLHKTNTRNRTELVNYILNNSSNFLRANDGTRTRE</sequence>
<dbReference type="AlphaFoldDB" id="A0A1C9CDK0"/>
<dbReference type="PANTHER" id="PTHR43547:SF2">
    <property type="entry name" value="HYBRID SIGNAL TRANSDUCTION HISTIDINE KINASE C"/>
    <property type="match status" value="1"/>
</dbReference>
<dbReference type="SUPFAM" id="SSF52172">
    <property type="entry name" value="CheY-like"/>
    <property type="match status" value="1"/>
</dbReference>
<dbReference type="PRINTS" id="PR00038">
    <property type="entry name" value="HTHLUXR"/>
</dbReference>
<keyword evidence="6" id="KW-0934">Plastid</keyword>
<evidence type="ECO:0000256" key="1">
    <source>
        <dbReference type="ARBA" id="ARBA00022553"/>
    </source>
</evidence>
<dbReference type="InterPro" id="IPR001789">
    <property type="entry name" value="Sig_transdc_resp-reg_receiver"/>
</dbReference>
<dbReference type="GeneID" id="29073606"/>
<name>A0A1C9CDK0_CERJP</name>
<dbReference type="PROSITE" id="PS50110">
    <property type="entry name" value="RESPONSE_REGULATORY"/>
    <property type="match status" value="1"/>
</dbReference>
<evidence type="ECO:0000256" key="2">
    <source>
        <dbReference type="ARBA" id="ARBA00023125"/>
    </source>
</evidence>
<dbReference type="Pfam" id="PF00196">
    <property type="entry name" value="GerE"/>
    <property type="match status" value="1"/>
</dbReference>
<dbReference type="RefSeq" id="YP_009297081.1">
    <property type="nucleotide sequence ID" value="NC_031174.1"/>
</dbReference>
<evidence type="ECO:0000259" key="5">
    <source>
        <dbReference type="PROSITE" id="PS50110"/>
    </source>
</evidence>
<dbReference type="CDD" id="cd06170">
    <property type="entry name" value="LuxR_C_like"/>
    <property type="match status" value="1"/>
</dbReference>
<dbReference type="SUPFAM" id="SSF46894">
    <property type="entry name" value="C-terminal effector domain of the bipartite response regulators"/>
    <property type="match status" value="1"/>
</dbReference>
<dbReference type="InterPro" id="IPR000792">
    <property type="entry name" value="Tscrpt_reg_LuxR_C"/>
</dbReference>
<accession>A0A1C9CDK0</accession>
<dbReference type="PANTHER" id="PTHR43547">
    <property type="entry name" value="TWO-COMPONENT HISTIDINE KINASE"/>
    <property type="match status" value="1"/>
</dbReference>
<evidence type="ECO:0000256" key="3">
    <source>
        <dbReference type="PROSITE-ProRule" id="PRU00169"/>
    </source>
</evidence>
<dbReference type="GO" id="GO:0006355">
    <property type="term" value="P:regulation of DNA-templated transcription"/>
    <property type="evidence" value="ECO:0007669"/>
    <property type="project" value="InterPro"/>
</dbReference>
<keyword evidence="2" id="KW-0238">DNA-binding</keyword>
<dbReference type="EMBL" id="KX284719">
    <property type="protein sequence ID" value="AOM66424.1"/>
    <property type="molecule type" value="Genomic_DNA"/>
</dbReference>
<gene>
    <name evidence="6" type="primary">ycf29</name>
    <name evidence="6" type="ORF">Ceram_148</name>
</gene>
<dbReference type="Pfam" id="PF00072">
    <property type="entry name" value="Response_reg"/>
    <property type="match status" value="1"/>
</dbReference>
<geneLocation type="plastid" evidence="6"/>
<proteinExistence type="predicted"/>
<dbReference type="SMART" id="SM00448">
    <property type="entry name" value="REC"/>
    <property type="match status" value="1"/>
</dbReference>
<evidence type="ECO:0008006" key="7">
    <source>
        <dbReference type="Google" id="ProtNLM"/>
    </source>
</evidence>
<dbReference type="SMART" id="SM00421">
    <property type="entry name" value="HTH_LUXR"/>
    <property type="match status" value="1"/>
</dbReference>
<dbReference type="GO" id="GO:0000155">
    <property type="term" value="F:phosphorelay sensor kinase activity"/>
    <property type="evidence" value="ECO:0007669"/>
    <property type="project" value="TreeGrafter"/>
</dbReference>
<dbReference type="InterPro" id="IPR011006">
    <property type="entry name" value="CheY-like_superfamily"/>
</dbReference>
<evidence type="ECO:0000313" key="6">
    <source>
        <dbReference type="EMBL" id="AOM66424.1"/>
    </source>
</evidence>
<dbReference type="PROSITE" id="PS50043">
    <property type="entry name" value="HTH_LUXR_2"/>
    <property type="match status" value="1"/>
</dbReference>
<dbReference type="GO" id="GO:0003677">
    <property type="term" value="F:DNA binding"/>
    <property type="evidence" value="ECO:0007669"/>
    <property type="project" value="UniProtKB-KW"/>
</dbReference>
<keyword evidence="1 3" id="KW-0597">Phosphoprotein</keyword>
<dbReference type="Gene3D" id="3.40.50.2300">
    <property type="match status" value="1"/>
</dbReference>
<dbReference type="InterPro" id="IPR036388">
    <property type="entry name" value="WH-like_DNA-bd_sf"/>
</dbReference>
<feature type="domain" description="HTH luxR-type" evidence="4">
    <location>
        <begin position="141"/>
        <end position="206"/>
    </location>
</feature>
<evidence type="ECO:0000259" key="4">
    <source>
        <dbReference type="PROSITE" id="PS50043"/>
    </source>
</evidence>